<sequence>EYNNEYVCRYNYSSHNDLDMD</sequence>
<proteinExistence type="predicted"/>
<accession>A0A382MR97</accession>
<name>A0A382MR97_9ZZZZ</name>
<gene>
    <name evidence="1" type="ORF">METZ01_LOCUS304358</name>
</gene>
<organism evidence="1">
    <name type="scientific">marine metagenome</name>
    <dbReference type="NCBI Taxonomy" id="408172"/>
    <lineage>
        <taxon>unclassified sequences</taxon>
        <taxon>metagenomes</taxon>
        <taxon>ecological metagenomes</taxon>
    </lineage>
</organism>
<feature type="non-terminal residue" evidence="1">
    <location>
        <position position="1"/>
    </location>
</feature>
<evidence type="ECO:0000313" key="1">
    <source>
        <dbReference type="EMBL" id="SVC51504.1"/>
    </source>
</evidence>
<dbReference type="AlphaFoldDB" id="A0A382MR97"/>
<protein>
    <submittedName>
        <fullName evidence="1">Uncharacterized protein</fullName>
    </submittedName>
</protein>
<reference evidence="1" key="1">
    <citation type="submission" date="2018-05" db="EMBL/GenBank/DDBJ databases">
        <authorList>
            <person name="Lanie J.A."/>
            <person name="Ng W.-L."/>
            <person name="Kazmierczak K.M."/>
            <person name="Andrzejewski T.M."/>
            <person name="Davidsen T.M."/>
            <person name="Wayne K.J."/>
            <person name="Tettelin H."/>
            <person name="Glass J.I."/>
            <person name="Rusch D."/>
            <person name="Podicherti R."/>
            <person name="Tsui H.-C.T."/>
            <person name="Winkler M.E."/>
        </authorList>
    </citation>
    <scope>NUCLEOTIDE SEQUENCE</scope>
</reference>
<dbReference type="EMBL" id="UINC01095430">
    <property type="protein sequence ID" value="SVC51504.1"/>
    <property type="molecule type" value="Genomic_DNA"/>
</dbReference>